<dbReference type="Gene3D" id="1.10.4030.10">
    <property type="entry name" value="Porin chaperone SurA, peptide-binding domain"/>
    <property type="match status" value="1"/>
</dbReference>
<evidence type="ECO:0000256" key="4">
    <source>
        <dbReference type="ARBA" id="ARBA00023110"/>
    </source>
</evidence>
<evidence type="ECO:0000256" key="7">
    <source>
        <dbReference type="ARBA" id="ARBA00030642"/>
    </source>
</evidence>
<dbReference type="EMBL" id="WESC01000006">
    <property type="protein sequence ID" value="KAB7740486.1"/>
    <property type="molecule type" value="Genomic_DNA"/>
</dbReference>
<evidence type="ECO:0000259" key="10">
    <source>
        <dbReference type="PROSITE" id="PS50198"/>
    </source>
</evidence>
<dbReference type="Gene3D" id="3.10.50.40">
    <property type="match status" value="1"/>
</dbReference>
<evidence type="ECO:0000256" key="3">
    <source>
        <dbReference type="ARBA" id="ARBA00022764"/>
    </source>
</evidence>
<dbReference type="InterPro" id="IPR046357">
    <property type="entry name" value="PPIase_dom_sf"/>
</dbReference>
<dbReference type="InterPro" id="IPR050280">
    <property type="entry name" value="OMP_Chaperone_SurA"/>
</dbReference>
<evidence type="ECO:0000313" key="12">
    <source>
        <dbReference type="Proteomes" id="UP000468901"/>
    </source>
</evidence>
<evidence type="ECO:0000256" key="2">
    <source>
        <dbReference type="ARBA" id="ARBA00022729"/>
    </source>
</evidence>
<dbReference type="Proteomes" id="UP000468901">
    <property type="component" value="Unassembled WGS sequence"/>
</dbReference>
<evidence type="ECO:0000256" key="1">
    <source>
        <dbReference type="ARBA" id="ARBA00018370"/>
    </source>
</evidence>
<dbReference type="InterPro" id="IPR023058">
    <property type="entry name" value="PPIase_PpiC_CS"/>
</dbReference>
<dbReference type="PROSITE" id="PS01096">
    <property type="entry name" value="PPIC_PPIASE_1"/>
    <property type="match status" value="1"/>
</dbReference>
<sequence length="458" mass="50083">MKSMKLACSFTPAVATVSRFLSTLAVVSCVGLASPMSVRAEEGLGAPTPDSLGLDAGAAPEADNTESIVAIVNDKIISKYDLDQRVRLVMVTSGIPSTPEMVSRIQRQVLRSLIDERLELQEAARLDLKVDEKEIDQQLAQIAARANMTTQEIEKYLKDNGISRDTLVSQLYADIAWNKVIEQQFAPLISVGADEVDEALKQLTEQADQPRYLLSEILLTFDNPEQEAEVVSGAQRLVEQMRQGAPFASVARQFSKSASSANGGDIGWEHASQMPGDVAPIVEKMTIGGISDPIKTLNGVYIVQLRNKQTGLGPDPLQDRWTLAHVLLPLTPDAPQSMVARRVGEAQKLMAEFKSCEGLGDQVKQFVGGVSEPPRAVIFGQLDQRLRESLGGAKPGQMLKPIRSQQGIEMIAVCDYQANAGGAPTRDQIENNIFSQRLDMMARRHLRDLRRDAVVDIR</sequence>
<dbReference type="PROSITE" id="PS50198">
    <property type="entry name" value="PPIC_PPIASE_2"/>
    <property type="match status" value="1"/>
</dbReference>
<dbReference type="GO" id="GO:0003755">
    <property type="term" value="F:peptidyl-prolyl cis-trans isomerase activity"/>
    <property type="evidence" value="ECO:0007669"/>
    <property type="project" value="UniProtKB-KW"/>
</dbReference>
<keyword evidence="2" id="KW-0732">Signal</keyword>
<accession>A0A6N6VNT4</accession>
<dbReference type="SUPFAM" id="SSF54534">
    <property type="entry name" value="FKBP-like"/>
    <property type="match status" value="2"/>
</dbReference>
<dbReference type="InterPro" id="IPR015391">
    <property type="entry name" value="SurA_N"/>
</dbReference>
<evidence type="ECO:0000313" key="11">
    <source>
        <dbReference type="EMBL" id="KAB7740486.1"/>
    </source>
</evidence>
<dbReference type="SUPFAM" id="SSF109998">
    <property type="entry name" value="Triger factor/SurA peptide-binding domain-like"/>
    <property type="match status" value="1"/>
</dbReference>
<keyword evidence="3" id="KW-0574">Periplasm</keyword>
<reference evidence="11 12" key="1">
    <citation type="submission" date="2019-09" db="EMBL/GenBank/DDBJ databases">
        <title>Parvibaculum sedimenti sp. nov., isolated from sediment.</title>
        <authorList>
            <person name="Wang Y."/>
        </authorList>
    </citation>
    <scope>NUCLEOTIDE SEQUENCE [LARGE SCALE GENOMIC DNA]</scope>
    <source>
        <strain evidence="11 12">HXT-9</strain>
    </source>
</reference>
<evidence type="ECO:0000256" key="6">
    <source>
        <dbReference type="ARBA" id="ARBA00023235"/>
    </source>
</evidence>
<evidence type="ECO:0000256" key="8">
    <source>
        <dbReference type="ARBA" id="ARBA00031484"/>
    </source>
</evidence>
<keyword evidence="5" id="KW-0143">Chaperone</keyword>
<dbReference type="InterPro" id="IPR027304">
    <property type="entry name" value="Trigger_fact/SurA_dom_sf"/>
</dbReference>
<comment type="caution">
    <text evidence="11">The sequence shown here is derived from an EMBL/GenBank/DDBJ whole genome shotgun (WGS) entry which is preliminary data.</text>
</comment>
<dbReference type="AlphaFoldDB" id="A0A6N6VNT4"/>
<dbReference type="InterPro" id="IPR000297">
    <property type="entry name" value="PPIase_PpiC"/>
</dbReference>
<dbReference type="PANTHER" id="PTHR47637">
    <property type="entry name" value="CHAPERONE SURA"/>
    <property type="match status" value="1"/>
</dbReference>
<organism evidence="11 12">
    <name type="scientific">Parvibaculum sedimenti</name>
    <dbReference type="NCBI Taxonomy" id="2608632"/>
    <lineage>
        <taxon>Bacteria</taxon>
        <taxon>Pseudomonadati</taxon>
        <taxon>Pseudomonadota</taxon>
        <taxon>Alphaproteobacteria</taxon>
        <taxon>Hyphomicrobiales</taxon>
        <taxon>Parvibaculaceae</taxon>
        <taxon>Parvibaculum</taxon>
    </lineage>
</organism>
<protein>
    <recommendedName>
        <fullName evidence="1">Parvulin-like PPIase</fullName>
    </recommendedName>
    <alternativeName>
        <fullName evidence="7">Peptidyl-prolyl cis-trans isomerase plp</fullName>
    </alternativeName>
    <alternativeName>
        <fullName evidence="8">Rotamase plp</fullName>
    </alternativeName>
</protein>
<name>A0A6N6VNT4_9HYPH</name>
<feature type="domain" description="PpiC" evidence="10">
    <location>
        <begin position="209"/>
        <end position="307"/>
    </location>
</feature>
<proteinExistence type="predicted"/>
<keyword evidence="4 9" id="KW-0697">Rotamase</keyword>
<dbReference type="Pfam" id="PF00639">
    <property type="entry name" value="Rotamase"/>
    <property type="match status" value="1"/>
</dbReference>
<dbReference type="PANTHER" id="PTHR47637:SF1">
    <property type="entry name" value="CHAPERONE SURA"/>
    <property type="match status" value="1"/>
</dbReference>
<dbReference type="Pfam" id="PF09312">
    <property type="entry name" value="SurA_N"/>
    <property type="match status" value="1"/>
</dbReference>
<evidence type="ECO:0000256" key="5">
    <source>
        <dbReference type="ARBA" id="ARBA00023186"/>
    </source>
</evidence>
<keyword evidence="12" id="KW-1185">Reference proteome</keyword>
<gene>
    <name evidence="11" type="ORF">F2P47_08125</name>
</gene>
<keyword evidence="6 9" id="KW-0413">Isomerase</keyword>
<evidence type="ECO:0000256" key="9">
    <source>
        <dbReference type="PROSITE-ProRule" id="PRU00278"/>
    </source>
</evidence>